<dbReference type="Proteomes" id="UP001151071">
    <property type="component" value="Unassembled WGS sequence"/>
</dbReference>
<reference evidence="2" key="1">
    <citation type="submission" date="2022-12" db="EMBL/GenBank/DDBJ databases">
        <title>Draft genome sequence of the thermophilic strain Brevibacillus thermoruber HT42, isolated from Los Humeros, Puebla, Mexico, with biotechnological potential.</title>
        <authorList>
            <person name="Lara Sanchez J."/>
            <person name="Solis Palacios R."/>
            <person name="Bustos Baena A.S."/>
            <person name="Ruz Baez A.E."/>
            <person name="Espinosa Luna G."/>
            <person name="Oliart Ros R.M."/>
        </authorList>
    </citation>
    <scope>NUCLEOTIDE SEQUENCE</scope>
    <source>
        <strain evidence="2">HT42</strain>
    </source>
</reference>
<evidence type="ECO:0000256" key="1">
    <source>
        <dbReference type="SAM" id="MobiDB-lite"/>
    </source>
</evidence>
<organism evidence="2 3">
    <name type="scientific">Brevibacillus thermoruber</name>
    <dbReference type="NCBI Taxonomy" id="33942"/>
    <lineage>
        <taxon>Bacteria</taxon>
        <taxon>Bacillati</taxon>
        <taxon>Bacillota</taxon>
        <taxon>Bacilli</taxon>
        <taxon>Bacillales</taxon>
        <taxon>Paenibacillaceae</taxon>
        <taxon>Brevibacillus</taxon>
    </lineage>
</organism>
<feature type="region of interest" description="Disordered" evidence="1">
    <location>
        <begin position="1"/>
        <end position="21"/>
    </location>
</feature>
<gene>
    <name evidence="2" type="ORF">O3V59_13380</name>
</gene>
<proteinExistence type="predicted"/>
<dbReference type="RefSeq" id="WP_271140330.1">
    <property type="nucleotide sequence ID" value="NZ_JAPYYP010000016.1"/>
</dbReference>
<evidence type="ECO:0000313" key="2">
    <source>
        <dbReference type="EMBL" id="MDA5109357.1"/>
    </source>
</evidence>
<evidence type="ECO:0000313" key="3">
    <source>
        <dbReference type="Proteomes" id="UP001151071"/>
    </source>
</evidence>
<comment type="caution">
    <text evidence="2">The sequence shown here is derived from an EMBL/GenBank/DDBJ whole genome shotgun (WGS) entry which is preliminary data.</text>
</comment>
<keyword evidence="3" id="KW-1185">Reference proteome</keyword>
<dbReference type="EMBL" id="JAPYYP010000016">
    <property type="protein sequence ID" value="MDA5109357.1"/>
    <property type="molecule type" value="Genomic_DNA"/>
</dbReference>
<accession>A0A9X3TR96</accession>
<sequence>MTGQPFRPEVAPDPTLTSPTAATQGDVLDAAVFADLYRLASEEGLPYFARLNAAGDVELFLVFESVDAFSEATRDAVSVEFKTYRDKLLAVVWTLSDPIHPLGFPLAFDIKRPQERHMALRMLEQEKTLLHYLSYEAGLLTHIYTEAITFSPLEASRAEAMIRSLYEGRTEEVPREAAVREEEAETISALALPDQVLAETGVAYLIDYARMRKKHGEEGAQHLLMSAVQQAVWVMRRHARSEVRETAFTVWAAEQGEQLRLIVTPSLSHVFEVVHMSADEANPFARFLLALPEFVRTEEAAPLAWGAFPLIRMENGRLFHLELDEAVQERLQRLFASRWPAASNPYGPR</sequence>
<dbReference type="AlphaFoldDB" id="A0A9X3TR96"/>
<name>A0A9X3TR96_9BACL</name>
<protein>
    <submittedName>
        <fullName evidence="2">Uncharacterized protein</fullName>
    </submittedName>
</protein>